<evidence type="ECO:0000256" key="5">
    <source>
        <dbReference type="ARBA" id="ARBA00023012"/>
    </source>
</evidence>
<protein>
    <recommendedName>
        <fullName evidence="2">histidine kinase</fullName>
        <ecNumber evidence="2">2.7.13.3</ecNumber>
    </recommendedName>
</protein>
<dbReference type="PANTHER" id="PTHR24421">
    <property type="entry name" value="NITRATE/NITRITE SENSOR PROTEIN NARX-RELATED"/>
    <property type="match status" value="1"/>
</dbReference>
<dbReference type="EC" id="2.7.13.3" evidence="2"/>
<keyword evidence="3" id="KW-0808">Transferase</keyword>
<keyword evidence="5" id="KW-0902">Two-component regulatory system</keyword>
<dbReference type="InterPro" id="IPR011990">
    <property type="entry name" value="TPR-like_helical_dom_sf"/>
</dbReference>
<keyword evidence="9" id="KW-1185">Reference proteome</keyword>
<accession>A0A0A2M3Y1</accession>
<proteinExistence type="predicted"/>
<feature type="domain" description="Histidine kinase/HSP90-like ATPase" evidence="7">
    <location>
        <begin position="479"/>
        <end position="566"/>
    </location>
</feature>
<dbReference type="STRING" id="1121895.GCA_000378485_00774"/>
<name>A0A0A2M3Y1_9FLAO</name>
<dbReference type="PROSITE" id="PS51257">
    <property type="entry name" value="PROKAR_LIPOPROTEIN"/>
    <property type="match status" value="1"/>
</dbReference>
<organism evidence="8 9">
    <name type="scientific">Flavobacterium rivuli WB 3.3-2 = DSM 21788</name>
    <dbReference type="NCBI Taxonomy" id="1121895"/>
    <lineage>
        <taxon>Bacteria</taxon>
        <taxon>Pseudomonadati</taxon>
        <taxon>Bacteroidota</taxon>
        <taxon>Flavobacteriia</taxon>
        <taxon>Flavobacteriales</taxon>
        <taxon>Flavobacteriaceae</taxon>
        <taxon>Flavobacterium</taxon>
    </lineage>
</organism>
<evidence type="ECO:0000313" key="9">
    <source>
        <dbReference type="Proteomes" id="UP000030152"/>
    </source>
</evidence>
<reference evidence="8 9" key="1">
    <citation type="submission" date="2013-09" db="EMBL/GenBank/DDBJ databases">
        <authorList>
            <person name="Zeng Z."/>
            <person name="Chen C."/>
        </authorList>
    </citation>
    <scope>NUCLEOTIDE SEQUENCE [LARGE SCALE GENOMIC DNA]</scope>
    <source>
        <strain evidence="8 9">WB 3.3-2</strain>
    </source>
</reference>
<sequence length="570" mass="64041">MKIKITIVTLLILLIAAGCTYSLSSNGDNLNADQLKSKAMKLDSVASKWQVNKLTDSAFFYYNASHKAYLELNDSASAANSLFSMSEIQFAAGDYPGSEASAAKALNIYESFKDTKFLLRVYKHLGATHKELSNIDYAISYYKKASEIEKDAFEILKLQSIMARLYIAKSDYFTALELLNKALKSEAIDKDPAVKATVLDRIGYASFKQGNSNSLKLMNEALKIRQGINNINGLTLSYIHLSEYYNSIDPENAKLYALKAYTIAWQSSNYKIKLRSLLRLIAVSDGKDADMYTHHYAILKNDADLSAQAIESKFKKMLDAAALKANDPEDIAKLEVSKDNNKILTLALVASIFSSVLLFYQLTQRHKKERLLDAYAAETRLSKKIHDEIANELYGTLHYIEHEDVVSGSKKEKLIEQLDNIYLMTRNISRENNDIDTGLRFPVQLKLMLATYSNDGVNVIVKGISKINWEKIESIKKIATYRVLQELMVNMDKHSKATVVLIDFSTEKNKVKIIYSDNGIGTDCPKINLKNGLQNVENRMVSIGGSISFDSKSEKGFHLTLTYPLPILYV</sequence>
<dbReference type="EMBL" id="JRLX01000011">
    <property type="protein sequence ID" value="KGO86306.1"/>
    <property type="molecule type" value="Genomic_DNA"/>
</dbReference>
<evidence type="ECO:0000256" key="6">
    <source>
        <dbReference type="PROSITE-ProRule" id="PRU00339"/>
    </source>
</evidence>
<dbReference type="PANTHER" id="PTHR24421:SF10">
    <property type="entry name" value="NITRATE_NITRITE SENSOR PROTEIN NARQ"/>
    <property type="match status" value="1"/>
</dbReference>
<dbReference type="SMART" id="SM00028">
    <property type="entry name" value="TPR"/>
    <property type="match status" value="3"/>
</dbReference>
<dbReference type="eggNOG" id="COG4585">
    <property type="taxonomic scope" value="Bacteria"/>
</dbReference>
<evidence type="ECO:0000259" key="7">
    <source>
        <dbReference type="Pfam" id="PF02518"/>
    </source>
</evidence>
<dbReference type="InterPro" id="IPR019734">
    <property type="entry name" value="TPR_rpt"/>
</dbReference>
<keyword evidence="6" id="KW-0802">TPR repeat</keyword>
<dbReference type="InterPro" id="IPR036890">
    <property type="entry name" value="HATPase_C_sf"/>
</dbReference>
<evidence type="ECO:0000256" key="2">
    <source>
        <dbReference type="ARBA" id="ARBA00012438"/>
    </source>
</evidence>
<comment type="caution">
    <text evidence="8">The sequence shown here is derived from an EMBL/GenBank/DDBJ whole genome shotgun (WGS) entry which is preliminary data.</text>
</comment>
<dbReference type="Proteomes" id="UP000030152">
    <property type="component" value="Unassembled WGS sequence"/>
</dbReference>
<dbReference type="InterPro" id="IPR003594">
    <property type="entry name" value="HATPase_dom"/>
</dbReference>
<dbReference type="SUPFAM" id="SSF48452">
    <property type="entry name" value="TPR-like"/>
    <property type="match status" value="1"/>
</dbReference>
<dbReference type="PROSITE" id="PS50005">
    <property type="entry name" value="TPR"/>
    <property type="match status" value="1"/>
</dbReference>
<dbReference type="InterPro" id="IPR050482">
    <property type="entry name" value="Sensor_HK_TwoCompSys"/>
</dbReference>
<dbReference type="AlphaFoldDB" id="A0A0A2M3Y1"/>
<evidence type="ECO:0000313" key="8">
    <source>
        <dbReference type="EMBL" id="KGO86306.1"/>
    </source>
</evidence>
<dbReference type="SUPFAM" id="SSF55874">
    <property type="entry name" value="ATPase domain of HSP90 chaperone/DNA topoisomerase II/histidine kinase"/>
    <property type="match status" value="1"/>
</dbReference>
<comment type="catalytic activity">
    <reaction evidence="1">
        <text>ATP + protein L-histidine = ADP + protein N-phospho-L-histidine.</text>
        <dbReference type="EC" id="2.7.13.3"/>
    </reaction>
</comment>
<dbReference type="Gene3D" id="1.25.40.10">
    <property type="entry name" value="Tetratricopeptide repeat domain"/>
    <property type="match status" value="2"/>
</dbReference>
<dbReference type="GO" id="GO:0000160">
    <property type="term" value="P:phosphorelay signal transduction system"/>
    <property type="evidence" value="ECO:0007669"/>
    <property type="project" value="UniProtKB-KW"/>
</dbReference>
<evidence type="ECO:0000256" key="3">
    <source>
        <dbReference type="ARBA" id="ARBA00022679"/>
    </source>
</evidence>
<dbReference type="Pfam" id="PF02518">
    <property type="entry name" value="HATPase_c"/>
    <property type="match status" value="1"/>
</dbReference>
<evidence type="ECO:0000256" key="1">
    <source>
        <dbReference type="ARBA" id="ARBA00000085"/>
    </source>
</evidence>
<keyword evidence="4" id="KW-0418">Kinase</keyword>
<evidence type="ECO:0000256" key="4">
    <source>
        <dbReference type="ARBA" id="ARBA00022777"/>
    </source>
</evidence>
<feature type="repeat" description="TPR" evidence="6">
    <location>
        <begin position="119"/>
        <end position="152"/>
    </location>
</feature>
<gene>
    <name evidence="8" type="ORF">Q765_12075</name>
</gene>
<dbReference type="Gene3D" id="3.30.565.10">
    <property type="entry name" value="Histidine kinase-like ATPase, C-terminal domain"/>
    <property type="match status" value="1"/>
</dbReference>
<dbReference type="GO" id="GO:0004673">
    <property type="term" value="F:protein histidine kinase activity"/>
    <property type="evidence" value="ECO:0007669"/>
    <property type="project" value="UniProtKB-EC"/>
</dbReference>